<dbReference type="Pfam" id="PF13302">
    <property type="entry name" value="Acetyltransf_3"/>
    <property type="match status" value="1"/>
</dbReference>
<accession>A0ABT7UHK0</accession>
<keyword evidence="2" id="KW-0808">Transferase</keyword>
<keyword evidence="3" id="KW-1185">Reference proteome</keyword>
<evidence type="ECO:0000259" key="1">
    <source>
        <dbReference type="PROSITE" id="PS51186"/>
    </source>
</evidence>
<feature type="domain" description="N-acetyltransferase" evidence="1">
    <location>
        <begin position="3"/>
        <end position="165"/>
    </location>
</feature>
<dbReference type="PROSITE" id="PS51186">
    <property type="entry name" value="GNAT"/>
    <property type="match status" value="1"/>
</dbReference>
<dbReference type="InterPro" id="IPR016181">
    <property type="entry name" value="Acyl_CoA_acyltransferase"/>
</dbReference>
<name>A0ABT7UHK0_9FIRM</name>
<gene>
    <name evidence="2" type="ORF">QUV98_04745</name>
</gene>
<comment type="caution">
    <text evidence="2">The sequence shown here is derived from an EMBL/GenBank/DDBJ whole genome shotgun (WGS) entry which is preliminary data.</text>
</comment>
<dbReference type="InterPro" id="IPR000182">
    <property type="entry name" value="GNAT_dom"/>
</dbReference>
<dbReference type="Proteomes" id="UP001529275">
    <property type="component" value="Unassembled WGS sequence"/>
</dbReference>
<proteinExistence type="predicted"/>
<dbReference type="SUPFAM" id="SSF55729">
    <property type="entry name" value="Acyl-CoA N-acyltransferases (Nat)"/>
    <property type="match status" value="1"/>
</dbReference>
<sequence length="168" mass="19849">MIIELKTLDQIDPCQLAYHANEKSIGTYLRNTFPYPYTLDHAMSFITHSLQNHGLDFGIVVDGICVGCIGGTLHNDIYVHNCELGYWLNPLYAHRGIMRQAVRLFCQHVFECYHIHKIYAEVFVENKASCRVLEWNHFEKEGYLFEHAYKNFQYHDVIIYSLRRTTWK</sequence>
<dbReference type="EMBL" id="JAUDCK010000011">
    <property type="protein sequence ID" value="MDM8195622.1"/>
    <property type="molecule type" value="Genomic_DNA"/>
</dbReference>
<dbReference type="PANTHER" id="PTHR43328">
    <property type="entry name" value="ACETYLTRANSFERASE-RELATED"/>
    <property type="match status" value="1"/>
</dbReference>
<dbReference type="PANTHER" id="PTHR43328:SF1">
    <property type="entry name" value="N-ACETYLTRANSFERASE DOMAIN-CONTAINING PROTEIN"/>
    <property type="match status" value="1"/>
</dbReference>
<protein>
    <submittedName>
        <fullName evidence="2">GNAT family protein</fullName>
        <ecNumber evidence="2">2.-.-.-</ecNumber>
    </submittedName>
</protein>
<dbReference type="GO" id="GO:0016740">
    <property type="term" value="F:transferase activity"/>
    <property type="evidence" value="ECO:0007669"/>
    <property type="project" value="UniProtKB-KW"/>
</dbReference>
<dbReference type="Gene3D" id="3.40.630.30">
    <property type="match status" value="1"/>
</dbReference>
<organism evidence="2 3">
    <name type="scientific">Massilimicrobiota timonensis</name>
    <dbReference type="NCBI Taxonomy" id="1776392"/>
    <lineage>
        <taxon>Bacteria</taxon>
        <taxon>Bacillati</taxon>
        <taxon>Bacillota</taxon>
        <taxon>Erysipelotrichia</taxon>
        <taxon>Erysipelotrichales</taxon>
        <taxon>Erysipelotrichaceae</taxon>
        <taxon>Massilimicrobiota</taxon>
    </lineage>
</organism>
<evidence type="ECO:0000313" key="2">
    <source>
        <dbReference type="EMBL" id="MDM8195622.1"/>
    </source>
</evidence>
<evidence type="ECO:0000313" key="3">
    <source>
        <dbReference type="Proteomes" id="UP001529275"/>
    </source>
</evidence>
<dbReference type="RefSeq" id="WP_087297252.1">
    <property type="nucleotide sequence ID" value="NZ_JAUDCK010000011.1"/>
</dbReference>
<dbReference type="EC" id="2.-.-.-" evidence="2"/>
<reference evidence="3" key="1">
    <citation type="submission" date="2023-06" db="EMBL/GenBank/DDBJ databases">
        <title>Identification and characterization of horizontal gene transfer across gut microbiota members of farm animals based on homology search.</title>
        <authorList>
            <person name="Zeman M."/>
            <person name="Kubasova T."/>
            <person name="Jahodarova E."/>
            <person name="Nykrynova M."/>
            <person name="Rychlik I."/>
        </authorList>
    </citation>
    <scope>NUCLEOTIDE SEQUENCE [LARGE SCALE GENOMIC DNA]</scope>
    <source>
        <strain evidence="3">ET341</strain>
    </source>
</reference>